<dbReference type="AlphaFoldDB" id="A0AA42CDD5"/>
<reference evidence="3" key="2">
    <citation type="submission" date="2022-10" db="EMBL/GenBank/DDBJ databases">
        <authorList>
            <person name="Trinh H.N."/>
        </authorList>
    </citation>
    <scope>NUCLEOTIDE SEQUENCE</scope>
    <source>
        <strain evidence="3">RN2-1</strain>
    </source>
</reference>
<dbReference type="Gene3D" id="3.40.50.720">
    <property type="entry name" value="NAD(P)-binding Rossmann-like Domain"/>
    <property type="match status" value="1"/>
</dbReference>
<dbReference type="InterPro" id="IPR051317">
    <property type="entry name" value="Gfo/Idh/MocA_oxidoreduct"/>
</dbReference>
<feature type="domain" description="Gfo/Idh/MocA-like oxidoreductase N-terminal" evidence="1">
    <location>
        <begin position="3"/>
        <end position="114"/>
    </location>
</feature>
<dbReference type="SUPFAM" id="SSF51735">
    <property type="entry name" value="NAD(P)-binding Rossmann-fold domains"/>
    <property type="match status" value="1"/>
</dbReference>
<dbReference type="GO" id="GO:0000166">
    <property type="term" value="F:nucleotide binding"/>
    <property type="evidence" value="ECO:0007669"/>
    <property type="project" value="InterPro"/>
</dbReference>
<gene>
    <name evidence="3" type="ORF">OL599_09015</name>
</gene>
<dbReference type="RefSeq" id="WP_264713368.1">
    <property type="nucleotide sequence ID" value="NZ_JAPDNT010000004.1"/>
</dbReference>
<proteinExistence type="predicted"/>
<comment type="caution">
    <text evidence="3">The sequence shown here is derived from an EMBL/GenBank/DDBJ whole genome shotgun (WGS) entry which is preliminary data.</text>
</comment>
<evidence type="ECO:0000259" key="1">
    <source>
        <dbReference type="Pfam" id="PF01408"/>
    </source>
</evidence>
<protein>
    <submittedName>
        <fullName evidence="3">Gfo/Idh/MocA family oxidoreductase</fullName>
    </submittedName>
</protein>
<organism evidence="3 4">
    <name type="scientific">Limobrevibacterium gyesilva</name>
    <dbReference type="NCBI Taxonomy" id="2991712"/>
    <lineage>
        <taxon>Bacteria</taxon>
        <taxon>Pseudomonadati</taxon>
        <taxon>Pseudomonadota</taxon>
        <taxon>Alphaproteobacteria</taxon>
        <taxon>Acetobacterales</taxon>
        <taxon>Acetobacteraceae</taxon>
        <taxon>Limobrevibacterium</taxon>
    </lineage>
</organism>
<dbReference type="InterPro" id="IPR055170">
    <property type="entry name" value="GFO_IDH_MocA-like_dom"/>
</dbReference>
<sequence>MIGLGIIGAGIMGERLVRAALEQAADSVRIVGIWDPAPAAMARMAQEFPAIARAASPEALTAAADCVYVASPPASHLEHAGRTVAAGKALFCEKPLAVDVAAARAFVAGAAGKRAAVNFPFASSFAVQRLREWIDQGVIGTPRSLVIEVAFAAWPRSWQRDAAGWLDGRAQGGFTREVVSHFLFLSRRALGALALHAHTASFPEAGRSERAITATLSAGGLPATLTGGVGTTGKDDHNTWTLTGDKGAIRLRDWSIAERLVDGAWQPDPEALPNERMRPLVLKRQLAGVAAMTRGEPHHLATLEEAFEVQSVVEAILAP</sequence>
<dbReference type="EMBL" id="JAPDNT010000004">
    <property type="protein sequence ID" value="MCW3474723.1"/>
    <property type="molecule type" value="Genomic_DNA"/>
</dbReference>
<dbReference type="SUPFAM" id="SSF55347">
    <property type="entry name" value="Glyceraldehyde-3-phosphate dehydrogenase-like, C-terminal domain"/>
    <property type="match status" value="1"/>
</dbReference>
<keyword evidence="4" id="KW-1185">Reference proteome</keyword>
<accession>A0AA42CDD5</accession>
<name>A0AA42CDD5_9PROT</name>
<dbReference type="PANTHER" id="PTHR43708:SF8">
    <property type="entry name" value="OXIDOREDUCTASE"/>
    <property type="match status" value="1"/>
</dbReference>
<dbReference type="InterPro" id="IPR036291">
    <property type="entry name" value="NAD(P)-bd_dom_sf"/>
</dbReference>
<evidence type="ECO:0000259" key="2">
    <source>
        <dbReference type="Pfam" id="PF22725"/>
    </source>
</evidence>
<dbReference type="Proteomes" id="UP001165679">
    <property type="component" value="Unassembled WGS sequence"/>
</dbReference>
<dbReference type="Pfam" id="PF22725">
    <property type="entry name" value="GFO_IDH_MocA_C3"/>
    <property type="match status" value="1"/>
</dbReference>
<reference evidence="3" key="1">
    <citation type="submission" date="2022-09" db="EMBL/GenBank/DDBJ databases">
        <title>Rhodovastum sp. nov. RN2-1 isolated from soil in Seongnam, South Korea.</title>
        <authorList>
            <person name="Le N.T."/>
        </authorList>
    </citation>
    <scope>NUCLEOTIDE SEQUENCE</scope>
    <source>
        <strain evidence="3">RN2-1</strain>
    </source>
</reference>
<feature type="domain" description="GFO/IDH/MocA-like oxidoreductase" evidence="2">
    <location>
        <begin position="127"/>
        <end position="250"/>
    </location>
</feature>
<dbReference type="InterPro" id="IPR000683">
    <property type="entry name" value="Gfo/Idh/MocA-like_OxRdtase_N"/>
</dbReference>
<evidence type="ECO:0000313" key="4">
    <source>
        <dbReference type="Proteomes" id="UP001165679"/>
    </source>
</evidence>
<dbReference type="Pfam" id="PF01408">
    <property type="entry name" value="GFO_IDH_MocA"/>
    <property type="match status" value="1"/>
</dbReference>
<dbReference type="PANTHER" id="PTHR43708">
    <property type="entry name" value="CONSERVED EXPRESSED OXIDOREDUCTASE (EUROFUNG)"/>
    <property type="match status" value="1"/>
</dbReference>
<evidence type="ECO:0000313" key="3">
    <source>
        <dbReference type="EMBL" id="MCW3474723.1"/>
    </source>
</evidence>
<dbReference type="Gene3D" id="3.30.360.10">
    <property type="entry name" value="Dihydrodipicolinate Reductase, domain 2"/>
    <property type="match status" value="1"/>
</dbReference>